<dbReference type="SUPFAM" id="SSF53335">
    <property type="entry name" value="S-adenosyl-L-methionine-dependent methyltransferases"/>
    <property type="match status" value="1"/>
</dbReference>
<keyword evidence="1" id="KW-0808">Transferase</keyword>
<protein>
    <submittedName>
        <fullName evidence="1">Putative methyltransferase</fullName>
    </submittedName>
</protein>
<gene>
    <name evidence="1" type="ORF">MM415B02178_0006</name>
</gene>
<name>A0A6M3KV42_9ZZZZ</name>
<organism evidence="1">
    <name type="scientific">viral metagenome</name>
    <dbReference type="NCBI Taxonomy" id="1070528"/>
    <lineage>
        <taxon>unclassified sequences</taxon>
        <taxon>metagenomes</taxon>
        <taxon>organismal metagenomes</taxon>
    </lineage>
</organism>
<sequence length="258" mass="29285">MLDHIKRFDEFYSKKQGRFWLDGVDDYWTKKAYNDRNKRICEIVDGIKSQSILDIGCGTGDLVMMLKGDSRMIVGVEPSGVNATKFKDNTGVPVSMCMAEMLLIPNSIITMPKKTFDVAIMADVIEHVVDAPKAVQEALRVIKVNGYLIITTPNKSAEILWGFGSKRMFVKSKVKDSLFTRKSLAKVINKASMPYCSGYIAGKLSTLTSHTIEGIYPRSRILSWLFNPKSNAMMSILRWLGSFEFLRYRQYVIIRKAR</sequence>
<evidence type="ECO:0000313" key="1">
    <source>
        <dbReference type="EMBL" id="QJA85750.1"/>
    </source>
</evidence>
<dbReference type="AlphaFoldDB" id="A0A6M3KV42"/>
<accession>A0A6M3KV42</accession>
<dbReference type="Gene3D" id="3.40.50.150">
    <property type="entry name" value="Vaccinia Virus protein VP39"/>
    <property type="match status" value="1"/>
</dbReference>
<proteinExistence type="predicted"/>
<dbReference type="GO" id="GO:0032259">
    <property type="term" value="P:methylation"/>
    <property type="evidence" value="ECO:0007669"/>
    <property type="project" value="UniProtKB-KW"/>
</dbReference>
<dbReference type="Pfam" id="PF13489">
    <property type="entry name" value="Methyltransf_23"/>
    <property type="match status" value="1"/>
</dbReference>
<dbReference type="EMBL" id="MT142593">
    <property type="protein sequence ID" value="QJA85750.1"/>
    <property type="molecule type" value="Genomic_DNA"/>
</dbReference>
<dbReference type="GO" id="GO:0008168">
    <property type="term" value="F:methyltransferase activity"/>
    <property type="evidence" value="ECO:0007669"/>
    <property type="project" value="UniProtKB-KW"/>
</dbReference>
<dbReference type="CDD" id="cd02440">
    <property type="entry name" value="AdoMet_MTases"/>
    <property type="match status" value="1"/>
</dbReference>
<keyword evidence="1" id="KW-0489">Methyltransferase</keyword>
<dbReference type="InterPro" id="IPR029063">
    <property type="entry name" value="SAM-dependent_MTases_sf"/>
</dbReference>
<reference evidence="1" key="1">
    <citation type="submission" date="2020-03" db="EMBL/GenBank/DDBJ databases">
        <title>The deep terrestrial virosphere.</title>
        <authorList>
            <person name="Holmfeldt K."/>
            <person name="Nilsson E."/>
            <person name="Simone D."/>
            <person name="Lopez-Fernandez M."/>
            <person name="Wu X."/>
            <person name="de Brujin I."/>
            <person name="Lundin D."/>
            <person name="Andersson A."/>
            <person name="Bertilsson S."/>
            <person name="Dopson M."/>
        </authorList>
    </citation>
    <scope>NUCLEOTIDE SEQUENCE</scope>
    <source>
        <strain evidence="1">MM415B02178</strain>
    </source>
</reference>